<dbReference type="PANTHER" id="PTHR43022:SF1">
    <property type="entry name" value="PROTEIN SMF"/>
    <property type="match status" value="1"/>
</dbReference>
<dbReference type="Pfam" id="PF02481">
    <property type="entry name" value="DNA_processg_A"/>
    <property type="match status" value="1"/>
</dbReference>
<dbReference type="Proteomes" id="UP000313645">
    <property type="component" value="Unassembled WGS sequence"/>
</dbReference>
<dbReference type="Pfam" id="PF17782">
    <property type="entry name" value="WHD_DprA"/>
    <property type="match status" value="1"/>
</dbReference>
<dbReference type="InterPro" id="IPR057666">
    <property type="entry name" value="DrpA_SLOG"/>
</dbReference>
<organism evidence="4 5">
    <name type="scientific">Marinobacter halodurans</name>
    <dbReference type="NCBI Taxonomy" id="2528979"/>
    <lineage>
        <taxon>Bacteria</taxon>
        <taxon>Pseudomonadati</taxon>
        <taxon>Pseudomonadota</taxon>
        <taxon>Gammaproteobacteria</taxon>
        <taxon>Pseudomonadales</taxon>
        <taxon>Marinobacteraceae</taxon>
        <taxon>Marinobacter</taxon>
    </lineage>
</organism>
<keyword evidence="5" id="KW-1185">Reference proteome</keyword>
<gene>
    <name evidence="4" type="primary">dprA</name>
    <name evidence="4" type="ORF">EZI54_09235</name>
</gene>
<dbReference type="Gene3D" id="3.40.50.450">
    <property type="match status" value="1"/>
</dbReference>
<name>A0ABY1ZNP5_9GAMM</name>
<dbReference type="NCBIfam" id="TIGR00732">
    <property type="entry name" value="dprA"/>
    <property type="match status" value="1"/>
</dbReference>
<evidence type="ECO:0000313" key="5">
    <source>
        <dbReference type="Proteomes" id="UP000313645"/>
    </source>
</evidence>
<dbReference type="InterPro" id="IPR003488">
    <property type="entry name" value="DprA"/>
</dbReference>
<dbReference type="InterPro" id="IPR041614">
    <property type="entry name" value="DprA_WH"/>
</dbReference>
<comment type="caution">
    <text evidence="4">The sequence shown here is derived from an EMBL/GenBank/DDBJ whole genome shotgun (WGS) entry which is preliminary data.</text>
</comment>
<dbReference type="PANTHER" id="PTHR43022">
    <property type="entry name" value="PROTEIN SMF"/>
    <property type="match status" value="1"/>
</dbReference>
<evidence type="ECO:0000259" key="3">
    <source>
        <dbReference type="Pfam" id="PF17782"/>
    </source>
</evidence>
<feature type="domain" description="DprA winged helix" evidence="3">
    <location>
        <begin position="322"/>
        <end position="380"/>
    </location>
</feature>
<accession>A0ABY1ZNP5</accession>
<dbReference type="EMBL" id="SJDL01000011">
    <property type="protein sequence ID" value="TBW56470.1"/>
    <property type="molecule type" value="Genomic_DNA"/>
</dbReference>
<dbReference type="InterPro" id="IPR036388">
    <property type="entry name" value="WH-like_DNA-bd_sf"/>
</dbReference>
<comment type="similarity">
    <text evidence="1">Belongs to the DprA/Smf family.</text>
</comment>
<dbReference type="Gene3D" id="1.10.10.10">
    <property type="entry name" value="Winged helix-like DNA-binding domain superfamily/Winged helix DNA-binding domain"/>
    <property type="match status" value="1"/>
</dbReference>
<evidence type="ECO:0000256" key="1">
    <source>
        <dbReference type="ARBA" id="ARBA00006525"/>
    </source>
</evidence>
<reference evidence="4 5" key="1">
    <citation type="submission" date="2019-02" db="EMBL/GenBank/DDBJ databases">
        <title>Marinobacter halodurans sp. nov., a marine bacterium isolated from sea tidal flat.</title>
        <authorList>
            <person name="Yoo Y."/>
            <person name="Lee D.W."/>
            <person name="Kim B.S."/>
            <person name="Kim J.-J."/>
        </authorList>
    </citation>
    <scope>NUCLEOTIDE SEQUENCE [LARGE SCALE GENOMIC DNA]</scope>
    <source>
        <strain evidence="4 5">YJ-S3-2</strain>
    </source>
</reference>
<evidence type="ECO:0000313" key="4">
    <source>
        <dbReference type="EMBL" id="TBW56470.1"/>
    </source>
</evidence>
<dbReference type="SUPFAM" id="SSF102405">
    <property type="entry name" value="MCP/YpsA-like"/>
    <property type="match status" value="1"/>
</dbReference>
<proteinExistence type="inferred from homology"/>
<protein>
    <submittedName>
        <fullName evidence="4">DNA-protecting protein DprA</fullName>
    </submittedName>
</protein>
<evidence type="ECO:0000259" key="2">
    <source>
        <dbReference type="Pfam" id="PF02481"/>
    </source>
</evidence>
<sequence>MTDTTLSSNDTFLRDHRSPWLLLAHLPGLGERRWQAILDHLPDPSELLTLDPASLRTIGLPPLARAAVLAWQQGDPEHPAMQDALACWQRLEAHTIDVIHWAQSDYPAALRQIHGAPPVLYLKGRRDLLSRPQIAIVGSRNATRSGLDHARQFARALAERGVVVTSGMALGIDGAAHQGALEAGGSTLAVLGTGVDVAYPAAHRRLAAAIPERGALLSEFPPGTRARAGHFPRRNRIISGMAQGTLVVEAGLRSGSLITARLALEQGREIFAIPGSIHNPLARGCHQLIRQGATLVESVQDIEEQLAAWGSAAAEPLPVDEEPDVPAHLGADARTVFGALAFDPCSTDDLCDRTGLSADVLLQAILMLEMEGLVLTVPGGYQRA</sequence>
<feature type="domain" description="Smf/DprA SLOG" evidence="2">
    <location>
        <begin position="98"/>
        <end position="306"/>
    </location>
</feature>
<dbReference type="RefSeq" id="WP_131481232.1">
    <property type="nucleotide sequence ID" value="NZ_SJDL01000011.1"/>
</dbReference>